<evidence type="ECO:0000313" key="1">
    <source>
        <dbReference type="EMBL" id="KZX11354.1"/>
    </source>
</evidence>
<dbReference type="RefSeq" id="WP_042693469.1">
    <property type="nucleotide sequence ID" value="NZ_CABMAB010000022.1"/>
</dbReference>
<name>A0A165ZZ07_METOA</name>
<dbReference type="STRING" id="66851.MBORA_15990"/>
<protein>
    <submittedName>
        <fullName evidence="1">Uncharacterized protein</fullName>
    </submittedName>
</protein>
<reference evidence="2" key="1">
    <citation type="journal article" date="2016" name="Genome Announc.">
        <title>Draft Genome Sequences of Methanobrevibacter curvatus DSM11111, Methanobrevibacter cuticularis DSM11139, Methanobrevibacter filiformis DSM11501, and Methanobrevibacter oralis DSM7256.</title>
        <authorList>
            <person name="Poehlein A."/>
            <person name="Seedorf H."/>
        </authorList>
    </citation>
    <scope>NUCLEOTIDE SEQUENCE [LARGE SCALE GENOMIC DNA]</scope>
    <source>
        <strain evidence="2">DSM 7256 / JCM 30027 / ZR</strain>
    </source>
</reference>
<keyword evidence="2" id="KW-1185">Reference proteome</keyword>
<dbReference type="PATRIC" id="fig|66851.6.peg.1739"/>
<dbReference type="EMBL" id="LWMU01000092">
    <property type="protein sequence ID" value="KZX11354.1"/>
    <property type="molecule type" value="Genomic_DNA"/>
</dbReference>
<comment type="caution">
    <text evidence="1">The sequence shown here is derived from an EMBL/GenBank/DDBJ whole genome shotgun (WGS) entry which is preliminary data.</text>
</comment>
<proteinExistence type="predicted"/>
<accession>A0A165ZZ07</accession>
<dbReference type="AlphaFoldDB" id="A0A165ZZ07"/>
<gene>
    <name evidence="1" type="ORF">MBORA_15990</name>
</gene>
<sequence>MSNIEFLINHYDKRRIPYEIRGKEYDKIRKRENRKKELHEICDDLFFECDNYKRLKLTKYQKERVKFLVNIFSNNFKMFHTKSKKETIILAFIFYIKINEQPKIKLKEYKIVSKYCLTDNIFEIIVCKLCEYFMKRTPIVPVDSNNYNHEILSRNGGKY</sequence>
<dbReference type="Proteomes" id="UP000077428">
    <property type="component" value="Unassembled WGS sequence"/>
</dbReference>
<organism evidence="1 2">
    <name type="scientific">Methanobrevibacter oralis</name>
    <dbReference type="NCBI Taxonomy" id="66851"/>
    <lineage>
        <taxon>Archaea</taxon>
        <taxon>Methanobacteriati</taxon>
        <taxon>Methanobacteriota</taxon>
        <taxon>Methanomada group</taxon>
        <taxon>Methanobacteria</taxon>
        <taxon>Methanobacteriales</taxon>
        <taxon>Methanobacteriaceae</taxon>
        <taxon>Methanobrevibacter</taxon>
    </lineage>
</organism>
<evidence type="ECO:0000313" key="2">
    <source>
        <dbReference type="Proteomes" id="UP000077428"/>
    </source>
</evidence>